<dbReference type="eggNOG" id="COG1846">
    <property type="taxonomic scope" value="Bacteria"/>
</dbReference>
<dbReference type="RefSeq" id="WP_013025501.1">
    <property type="nucleotide sequence ID" value="NC_017531.2"/>
</dbReference>
<dbReference type="Pfam" id="PF01047">
    <property type="entry name" value="MarR"/>
    <property type="match status" value="1"/>
</dbReference>
<gene>
    <name evidence="5" type="primary">hosA</name>
    <name evidence="5" type="ordered locus">PAJ_0969</name>
</gene>
<dbReference type="PROSITE" id="PS01117">
    <property type="entry name" value="HTH_MARR_1"/>
    <property type="match status" value="1"/>
</dbReference>
<keyword evidence="1" id="KW-0805">Transcription regulation</keyword>
<dbReference type="GO" id="GO:0003677">
    <property type="term" value="F:DNA binding"/>
    <property type="evidence" value="ECO:0007669"/>
    <property type="project" value="UniProtKB-KW"/>
</dbReference>
<dbReference type="EMBL" id="AP012032">
    <property type="protein sequence ID" value="BAK11049.1"/>
    <property type="molecule type" value="Genomic_DNA"/>
</dbReference>
<proteinExistence type="predicted"/>
<keyword evidence="2" id="KW-0238">DNA-binding</keyword>
<dbReference type="InterPro" id="IPR000835">
    <property type="entry name" value="HTH_MarR-typ"/>
</dbReference>
<evidence type="ECO:0000256" key="1">
    <source>
        <dbReference type="ARBA" id="ARBA00023015"/>
    </source>
</evidence>
<sequence length="140" mass="16079">MNNDLSNLFFHLTRQLLQEHTALWQEAMPFLTKQQYAVLSAVHAKPGIEQLELTEAALSSKATLAELLVRMEHKGLIQREEGKKDKRRRFVTLTDQGEEMLNTASPIAESVDSHFLNRLEDHEQKEIISLLKIMLKKQAS</sequence>
<dbReference type="PROSITE" id="PS50995">
    <property type="entry name" value="HTH_MARR_2"/>
    <property type="match status" value="1"/>
</dbReference>
<dbReference type="InterPro" id="IPR036388">
    <property type="entry name" value="WH-like_DNA-bd_sf"/>
</dbReference>
<evidence type="ECO:0000259" key="4">
    <source>
        <dbReference type="PROSITE" id="PS50995"/>
    </source>
</evidence>
<organism evidence="5 6">
    <name type="scientific">Pantoea ananatis (strain AJ13355)</name>
    <dbReference type="NCBI Taxonomy" id="932677"/>
    <lineage>
        <taxon>Bacteria</taxon>
        <taxon>Pseudomonadati</taxon>
        <taxon>Pseudomonadota</taxon>
        <taxon>Gammaproteobacteria</taxon>
        <taxon>Enterobacterales</taxon>
        <taxon>Erwiniaceae</taxon>
        <taxon>Pantoea</taxon>
    </lineage>
</organism>
<dbReference type="GO" id="GO:0003700">
    <property type="term" value="F:DNA-binding transcription factor activity"/>
    <property type="evidence" value="ECO:0007669"/>
    <property type="project" value="InterPro"/>
</dbReference>
<dbReference type="SMART" id="SM00347">
    <property type="entry name" value="HTH_MARR"/>
    <property type="match status" value="1"/>
</dbReference>
<name>A0A0H3KV35_PANAA</name>
<evidence type="ECO:0000313" key="5">
    <source>
        <dbReference type="EMBL" id="BAK11049.1"/>
    </source>
</evidence>
<accession>A0A0H3KV35</accession>
<evidence type="ECO:0000256" key="2">
    <source>
        <dbReference type="ARBA" id="ARBA00023125"/>
    </source>
</evidence>
<dbReference type="KEGG" id="paj:PAJ_0969"/>
<dbReference type="Proteomes" id="UP000006690">
    <property type="component" value="Chromosome"/>
</dbReference>
<evidence type="ECO:0000313" key="6">
    <source>
        <dbReference type="Proteomes" id="UP000006690"/>
    </source>
</evidence>
<dbReference type="PATRIC" id="fig|553.3.peg.2624"/>
<dbReference type="SUPFAM" id="SSF46785">
    <property type="entry name" value="Winged helix' DNA-binding domain"/>
    <property type="match status" value="1"/>
</dbReference>
<protein>
    <submittedName>
        <fullName evidence="5">Transcriptional regulator HosA</fullName>
    </submittedName>
</protein>
<dbReference type="PANTHER" id="PTHR42756">
    <property type="entry name" value="TRANSCRIPTIONAL REGULATOR, MARR"/>
    <property type="match status" value="1"/>
</dbReference>
<dbReference type="InterPro" id="IPR023187">
    <property type="entry name" value="Tscrpt_reg_MarR-type_CS"/>
</dbReference>
<dbReference type="InterPro" id="IPR036390">
    <property type="entry name" value="WH_DNA-bd_sf"/>
</dbReference>
<dbReference type="Gene3D" id="1.10.10.10">
    <property type="entry name" value="Winged helix-like DNA-binding domain superfamily/Winged helix DNA-binding domain"/>
    <property type="match status" value="1"/>
</dbReference>
<dbReference type="AlphaFoldDB" id="A0A0H3KV35"/>
<dbReference type="HOGENOM" id="CLU_083287_4_0_6"/>
<keyword evidence="3" id="KW-0804">Transcription</keyword>
<dbReference type="PRINTS" id="PR00598">
    <property type="entry name" value="HTHMARR"/>
</dbReference>
<feature type="domain" description="HTH marR-type" evidence="4">
    <location>
        <begin position="2"/>
        <end position="136"/>
    </location>
</feature>
<reference evidence="6" key="1">
    <citation type="journal article" date="2012" name="Appl. Microbiol. Biotechnol.">
        <title>The complete genome sequence of Pantoea ananatis AJ13355, an organism with great biotechnological potential.</title>
        <authorList>
            <person name="Hara Y."/>
            <person name="Kadotani N."/>
            <person name="Izui H."/>
            <person name="Katashkina J.I."/>
            <person name="Kuvaeva T.M."/>
            <person name="Andreeva I.G."/>
            <person name="Golubeva L.I."/>
            <person name="Malko D.B."/>
            <person name="Makeev V.J."/>
            <person name="Mashko S.V."/>
            <person name="Kozlov Y.I."/>
        </authorList>
    </citation>
    <scope>NUCLEOTIDE SEQUENCE [LARGE SCALE GENOMIC DNA]</scope>
    <source>
        <strain evidence="6">AJ13355</strain>
    </source>
</reference>
<dbReference type="PANTHER" id="PTHR42756:SF1">
    <property type="entry name" value="TRANSCRIPTIONAL REPRESSOR OF EMRAB OPERON"/>
    <property type="match status" value="1"/>
</dbReference>
<evidence type="ECO:0000256" key="3">
    <source>
        <dbReference type="ARBA" id="ARBA00023163"/>
    </source>
</evidence>
<dbReference type="OrthoDB" id="8635520at2"/>